<dbReference type="Pfam" id="PF12335">
    <property type="entry name" value="SBF2"/>
    <property type="match status" value="1"/>
</dbReference>
<proteinExistence type="predicted"/>
<dbReference type="AlphaFoldDB" id="A0AAW2YP10"/>
<feature type="region of interest" description="Disordered" evidence="3">
    <location>
        <begin position="337"/>
        <end position="363"/>
    </location>
</feature>
<dbReference type="InterPro" id="IPR022096">
    <property type="entry name" value="SBF1/SBF2"/>
</dbReference>
<gene>
    <name evidence="5" type="ORF">AKO1_008317</name>
</gene>
<dbReference type="InterPro" id="IPR039872">
    <property type="entry name" value="KIAA0513"/>
</dbReference>
<dbReference type="PANTHER" id="PTHR13663:SF2">
    <property type="entry name" value="SIMILAR TO RIKEN CDNA 6430548M08"/>
    <property type="match status" value="1"/>
</dbReference>
<dbReference type="InterPro" id="IPR027267">
    <property type="entry name" value="AH/BAR_dom_sf"/>
</dbReference>
<sequence length="586" mass="67982">MTTYAQGIAVASSKQDTSLSYLCKIIKFLQNLSAVEESHAKLLHRQSSVTLESPIINDEFCITYDKIRSMTSNAAERHYRFAREVSEKVCAPLINLHNEMTVAKKNIMTRAQRMEKDYQNEINFVQKAKLKQHKAAKDAEQAFIKKQKAFYNKSACTSPIEAQQQALTYEQLAKVSDQLQKEATNIEQQYKTIVEQMNQNKINYAREAQLLVDILHQSSGEMIGVMRDYLLLYLSIEEMLLMDTQRQVENIKRSTESININTYLENVKKCDEKMVDEPEVKFEPYIMDLDEKSEKYNSKNNKFNFGIQTPSSFLSFLNDKKKSLFKSQAEDIDLMELGAPPNEEEVEEESNESDFVENDEDRSREVVVSDQEQAYFKNALDEIINADQETQTDLIQDIKNKINNSKESRTALAMCLNDRRMFPLLSQNAFLKTADLVGLTLTVSHEYADPNVGRLLLNMSQTFYRVNSENGEREYLQGYLKDEPLWKDMRFWEAAFFDALSYERKRSQFPKRKKWKHMNKSAREDATIQHENMAFGMLGTFALNMLSMGMAPEQCKIFIQKMCLINSLKQEYSDMLLCNIEEQNNS</sequence>
<dbReference type="Gene3D" id="1.20.1270.60">
    <property type="entry name" value="Arfaptin homology (AH) domain/BAR domain"/>
    <property type="match status" value="1"/>
</dbReference>
<dbReference type="PROSITE" id="PS51741">
    <property type="entry name" value="F_BAR"/>
    <property type="match status" value="1"/>
</dbReference>
<dbReference type="PANTHER" id="PTHR13663">
    <property type="entry name" value="SIMILAR TO RIKEN CDNA 6430548M08"/>
    <property type="match status" value="1"/>
</dbReference>
<evidence type="ECO:0000256" key="1">
    <source>
        <dbReference type="PROSITE-ProRule" id="PRU01077"/>
    </source>
</evidence>
<dbReference type="Proteomes" id="UP001431209">
    <property type="component" value="Unassembled WGS sequence"/>
</dbReference>
<feature type="coiled-coil region" evidence="2">
    <location>
        <begin position="169"/>
        <end position="196"/>
    </location>
</feature>
<accession>A0AAW2YP10</accession>
<evidence type="ECO:0000259" key="4">
    <source>
        <dbReference type="PROSITE" id="PS51741"/>
    </source>
</evidence>
<dbReference type="InterPro" id="IPR031160">
    <property type="entry name" value="F_BAR_dom"/>
</dbReference>
<keyword evidence="1 2" id="KW-0175">Coiled coil</keyword>
<evidence type="ECO:0000313" key="5">
    <source>
        <dbReference type="EMBL" id="KAL0478688.1"/>
    </source>
</evidence>
<name>A0AAW2YP10_9EUKA</name>
<evidence type="ECO:0000313" key="6">
    <source>
        <dbReference type="Proteomes" id="UP001431209"/>
    </source>
</evidence>
<keyword evidence="6" id="KW-1185">Reference proteome</keyword>
<protein>
    <recommendedName>
        <fullName evidence="4">F-BAR domain-containing protein</fullName>
    </recommendedName>
</protein>
<evidence type="ECO:0000256" key="2">
    <source>
        <dbReference type="SAM" id="Coils"/>
    </source>
</evidence>
<feature type="compositionally biased region" description="Acidic residues" evidence="3">
    <location>
        <begin position="342"/>
        <end position="360"/>
    </location>
</feature>
<feature type="domain" description="F-BAR" evidence="4">
    <location>
        <begin position="1"/>
        <end position="263"/>
    </location>
</feature>
<dbReference type="SUPFAM" id="SSF103657">
    <property type="entry name" value="BAR/IMD domain-like"/>
    <property type="match status" value="1"/>
</dbReference>
<reference evidence="5 6" key="1">
    <citation type="submission" date="2024-03" db="EMBL/GenBank/DDBJ databases">
        <title>The Acrasis kona genome and developmental transcriptomes reveal deep origins of eukaryotic multicellular pathways.</title>
        <authorList>
            <person name="Sheikh S."/>
            <person name="Fu C.-J."/>
            <person name="Brown M.W."/>
            <person name="Baldauf S.L."/>
        </authorList>
    </citation>
    <scope>NUCLEOTIDE SEQUENCE [LARGE SCALE GENOMIC DNA]</scope>
    <source>
        <strain evidence="5 6">ATCC MYA-3509</strain>
    </source>
</reference>
<organism evidence="5 6">
    <name type="scientific">Acrasis kona</name>
    <dbReference type="NCBI Taxonomy" id="1008807"/>
    <lineage>
        <taxon>Eukaryota</taxon>
        <taxon>Discoba</taxon>
        <taxon>Heterolobosea</taxon>
        <taxon>Tetramitia</taxon>
        <taxon>Eutetramitia</taxon>
        <taxon>Acrasidae</taxon>
        <taxon>Acrasis</taxon>
    </lineage>
</organism>
<dbReference type="EMBL" id="JAOPGA020000460">
    <property type="protein sequence ID" value="KAL0478688.1"/>
    <property type="molecule type" value="Genomic_DNA"/>
</dbReference>
<evidence type="ECO:0000256" key="3">
    <source>
        <dbReference type="SAM" id="MobiDB-lite"/>
    </source>
</evidence>
<comment type="caution">
    <text evidence="5">The sequence shown here is derived from an EMBL/GenBank/DDBJ whole genome shotgun (WGS) entry which is preliminary data.</text>
</comment>